<proteinExistence type="predicted"/>
<protein>
    <submittedName>
        <fullName evidence="1">Uncharacterized protein</fullName>
    </submittedName>
</protein>
<reference evidence="1" key="1">
    <citation type="submission" date="2021-04" db="EMBL/GenBank/DDBJ databases">
        <title>Draft Genome Sequence of Pandoravirus japonicus, Isolated from the Sabaishi River of Niigata, Japan.</title>
        <authorList>
            <person name="Hosokawa N."/>
            <person name="Takahashi H."/>
            <person name="Aoki K."/>
            <person name="Takemura M."/>
        </authorList>
    </citation>
    <scope>NUCLEOTIDE SEQUENCE</scope>
</reference>
<evidence type="ECO:0000313" key="1">
    <source>
        <dbReference type="EMBL" id="BCU02854.1"/>
    </source>
</evidence>
<dbReference type="EMBL" id="LC625835">
    <property type="protein sequence ID" value="BCU02854.1"/>
    <property type="molecule type" value="Genomic_DNA"/>
</dbReference>
<accession>A0A811BLU6</accession>
<organism evidence="1 2">
    <name type="scientific">Pandoravirus japonicus</name>
    <dbReference type="NCBI Taxonomy" id="2823154"/>
    <lineage>
        <taxon>Viruses</taxon>
        <taxon>Pandoravirus</taxon>
    </lineage>
</organism>
<name>A0A811BLU6_9VIRU</name>
<evidence type="ECO:0000313" key="2">
    <source>
        <dbReference type="Proteomes" id="UP001253637"/>
    </source>
</evidence>
<dbReference type="Proteomes" id="UP001253637">
    <property type="component" value="Segment"/>
</dbReference>
<sequence>MPLFRVSPSLRPRCAAWRRDRTNNRQKKICDKRSTMASAIAQSARAQQQCNENPNQKRIRPRLRVPFGVDTRT</sequence>